<dbReference type="InterPro" id="IPR000331">
    <property type="entry name" value="Rap/Ran_GAP_dom"/>
</dbReference>
<keyword evidence="4" id="KW-1185">Reference proteome</keyword>
<evidence type="ECO:0000256" key="1">
    <source>
        <dbReference type="ARBA" id="ARBA00022468"/>
    </source>
</evidence>
<dbReference type="OrthoDB" id="5797019at2759"/>
<feature type="compositionally biased region" description="Low complexity" evidence="2">
    <location>
        <begin position="1478"/>
        <end position="1492"/>
    </location>
</feature>
<dbReference type="Proteomes" id="UP000515158">
    <property type="component" value="Unplaced"/>
</dbReference>
<dbReference type="InterPro" id="IPR016024">
    <property type="entry name" value="ARM-type_fold"/>
</dbReference>
<evidence type="ECO:0000313" key="4">
    <source>
        <dbReference type="Proteomes" id="UP000515158"/>
    </source>
</evidence>
<dbReference type="PANTHER" id="PTHR10063">
    <property type="entry name" value="TUBERIN"/>
    <property type="match status" value="1"/>
</dbReference>
<dbReference type="Gene3D" id="3.40.50.11210">
    <property type="entry name" value="Rap/Ran-GAP"/>
    <property type="match status" value="1"/>
</dbReference>
<dbReference type="GO" id="GO:0033596">
    <property type="term" value="C:TSC1-TSC2 complex"/>
    <property type="evidence" value="ECO:0007669"/>
    <property type="project" value="InterPro"/>
</dbReference>
<dbReference type="GO" id="GO:0051726">
    <property type="term" value="P:regulation of cell cycle"/>
    <property type="evidence" value="ECO:0007669"/>
    <property type="project" value="TreeGrafter"/>
</dbReference>
<feature type="compositionally biased region" description="Low complexity" evidence="2">
    <location>
        <begin position="1458"/>
        <end position="1471"/>
    </location>
</feature>
<feature type="compositionally biased region" description="Low complexity" evidence="2">
    <location>
        <begin position="1287"/>
        <end position="1298"/>
    </location>
</feature>
<feature type="compositionally biased region" description="Acidic residues" evidence="2">
    <location>
        <begin position="1304"/>
        <end position="1320"/>
    </location>
</feature>
<dbReference type="GeneID" id="117649120"/>
<feature type="compositionally biased region" description="Low complexity" evidence="2">
    <location>
        <begin position="1117"/>
        <end position="1127"/>
    </location>
</feature>
<dbReference type="GO" id="GO:0030178">
    <property type="term" value="P:negative regulation of Wnt signaling pathway"/>
    <property type="evidence" value="ECO:0007669"/>
    <property type="project" value="TreeGrafter"/>
</dbReference>
<feature type="domain" description="Rap-GAP" evidence="3">
    <location>
        <begin position="1686"/>
        <end position="1910"/>
    </location>
</feature>
<protein>
    <submittedName>
        <fullName evidence="5 6">Tuberin</fullName>
    </submittedName>
</protein>
<dbReference type="PROSITE" id="PS50085">
    <property type="entry name" value="RAPGAP"/>
    <property type="match status" value="1"/>
</dbReference>
<dbReference type="Pfam" id="PF03542">
    <property type="entry name" value="Tuberin"/>
    <property type="match status" value="1"/>
</dbReference>
<dbReference type="PANTHER" id="PTHR10063:SF0">
    <property type="entry name" value="TUBERIN"/>
    <property type="match status" value="1"/>
</dbReference>
<dbReference type="RefSeq" id="XP_034247465.1">
    <property type="nucleotide sequence ID" value="XM_034391574.1"/>
</dbReference>
<feature type="compositionally biased region" description="Basic and acidic residues" evidence="2">
    <location>
        <begin position="1352"/>
        <end position="1369"/>
    </location>
</feature>
<dbReference type="InterPro" id="IPR003913">
    <property type="entry name" value="Tuberin"/>
</dbReference>
<proteinExistence type="predicted"/>
<feature type="compositionally biased region" description="Polar residues" evidence="2">
    <location>
        <begin position="1089"/>
        <end position="1110"/>
    </location>
</feature>
<dbReference type="InterPro" id="IPR035974">
    <property type="entry name" value="Rap/Ran-GAP_sf"/>
</dbReference>
<dbReference type="GO" id="GO:0046627">
    <property type="term" value="P:negative regulation of insulin receptor signaling pathway"/>
    <property type="evidence" value="ECO:0007669"/>
    <property type="project" value="TreeGrafter"/>
</dbReference>
<organism evidence="6">
    <name type="scientific">Thrips palmi</name>
    <name type="common">Melon thrips</name>
    <dbReference type="NCBI Taxonomy" id="161013"/>
    <lineage>
        <taxon>Eukaryota</taxon>
        <taxon>Metazoa</taxon>
        <taxon>Ecdysozoa</taxon>
        <taxon>Arthropoda</taxon>
        <taxon>Hexapoda</taxon>
        <taxon>Insecta</taxon>
        <taxon>Pterygota</taxon>
        <taxon>Neoptera</taxon>
        <taxon>Paraneoptera</taxon>
        <taxon>Thysanoptera</taxon>
        <taxon>Terebrantia</taxon>
        <taxon>Thripoidea</taxon>
        <taxon>Thripidae</taxon>
        <taxon>Thrips</taxon>
    </lineage>
</organism>
<dbReference type="SUPFAM" id="SSF48371">
    <property type="entry name" value="ARM repeat"/>
    <property type="match status" value="1"/>
</dbReference>
<dbReference type="RefSeq" id="XP_034247464.1">
    <property type="nucleotide sequence ID" value="XM_034391573.1"/>
</dbReference>
<feature type="compositionally biased region" description="Polar residues" evidence="2">
    <location>
        <begin position="1567"/>
        <end position="1576"/>
    </location>
</feature>
<dbReference type="GO" id="GO:0005096">
    <property type="term" value="F:GTPase activator activity"/>
    <property type="evidence" value="ECO:0007669"/>
    <property type="project" value="UniProtKB-KW"/>
</dbReference>
<dbReference type="GO" id="GO:0051898">
    <property type="term" value="P:negative regulation of phosphatidylinositol 3-kinase/protein kinase B signal transduction"/>
    <property type="evidence" value="ECO:0007669"/>
    <property type="project" value="TreeGrafter"/>
</dbReference>
<feature type="region of interest" description="Disordered" evidence="2">
    <location>
        <begin position="1453"/>
        <end position="1649"/>
    </location>
</feature>
<feature type="region of interest" description="Disordered" evidence="2">
    <location>
        <begin position="1067"/>
        <end position="1127"/>
    </location>
</feature>
<feature type="compositionally biased region" description="Polar residues" evidence="2">
    <location>
        <begin position="1910"/>
        <end position="1924"/>
    </location>
</feature>
<evidence type="ECO:0000259" key="3">
    <source>
        <dbReference type="PROSITE" id="PS50085"/>
    </source>
</evidence>
<feature type="region of interest" description="Disordered" evidence="2">
    <location>
        <begin position="951"/>
        <end position="979"/>
    </location>
</feature>
<dbReference type="InterPro" id="IPR018515">
    <property type="entry name" value="Tuberin-type_domain"/>
</dbReference>
<gene>
    <name evidence="5 6" type="primary">LOC117649120</name>
</gene>
<reference evidence="5 6" key="1">
    <citation type="submission" date="2025-04" db="UniProtKB">
        <authorList>
            <consortium name="RefSeq"/>
        </authorList>
    </citation>
    <scope>IDENTIFICATION</scope>
    <source>
        <tissue evidence="5 6">Total insect</tissue>
    </source>
</reference>
<name>A0A6P8Z9X0_THRPL</name>
<dbReference type="SUPFAM" id="SSF111347">
    <property type="entry name" value="Rap/Ran-GAP"/>
    <property type="match status" value="1"/>
</dbReference>
<evidence type="ECO:0000256" key="2">
    <source>
        <dbReference type="SAM" id="MobiDB-lite"/>
    </source>
</evidence>
<evidence type="ECO:0000313" key="5">
    <source>
        <dbReference type="RefSeq" id="XP_034247464.1"/>
    </source>
</evidence>
<feature type="region of interest" description="Disordered" evidence="2">
    <location>
        <begin position="1910"/>
        <end position="1946"/>
    </location>
</feature>
<sequence length="1946" mass="214929">MSAKDKDNKPLRRLKQFFGIKGIATLKSRQDFILAADVEAQLRKDNNMNQRIRVLRDLCEAVKENSVEYGDMEKLRLLIEDLFYPDTPREYRQQGYAFYRCLIAGQYDRLHKMRLHIFDIIRNNDKNNDVQEDVASRLDLLNALTDNGKVIEHLEEKMGHFLLSWMPSVVSASKTEEFLGLLVNVVKYNAAYMDDDVIMLLVQHVCFLCCWVCSRNVVMGCLQVLDTVVRYSNLPSESLLDFVSALCRTVNIEAYCQESWKIMRNLLGTHMGHAALYTMCSILQNKEYQGDSGLMRGAVFYINMGLWGNKRVPTLVCTETSVLPSLLQAASAGKSVVVYEVMLSCQRLVNKYGVELQDPAWDLLLSILEAVVKYIEAAEVSPQPSSYNTALVGKHLHETLCTVETLYELGQFQGSARRVFELIERCSPHRPESSVMRLVTYLASSVEPTRHKWLAKLHALLEKFFRSETRTNIRVKVLRVLDKVIQTNRAAYEDELIEQAVVPFLAHIDQDQDVAVRNAGAALLIDLCLQCDTKRCLELLDILEKLLNRPFEAGNDLEIADTLTVAKGVVHIFVAKMYQLPSAHAIHAYKILVNHLDSYYRSPPVLENHSSIRHVIFECFLSIRANSAYQLGYPGGMKAELGKPLIFSPYLGVDHKHGERTGGASSPPPVSPAPTAHVPCVFTALSLTHACKAVISGLKNERDWKVLHLILTQVPEVMKNKALILSRHANDIDLMAASLCSIVSTMLNDRNLPDSLRNTPGQRFQRSEFLSFLYPVLASLASYHNHLEPNYQRRLICSLECGLQSRCAAQVVSALTTCTLEMKDAMYKLLPEVLLNLSKISDTVTIALPILSFLSTLTRLPKVFASFVGDQYMSVLAISLPYSNPFKYNHFIVSLAHHVIAVWFLKCRLPFRKDFVKFITTGLKANVSRMPLDEGPMLRQDPLKLDLLNEDSSSRKRSSSLTEQGSRRRTTGSRLDTRQLDLKPADESLTLFHMELTETCIDLMARYTFSTCAAMPKRLPAVQSLLSGGQSMTWLVGNRLITVTTSGCNQKVKRDGLCDKCLSSCRVESDPATPTESSTNDLSGSSSTRADQQGKASLQRSNSVDVTATLSRDEKSSGSAAASSSAGGSIRNLPLLVQVPQGSSNNLAPNVNSPTDEQRRLSGSLETMDTESSKLDQLIQGVERIELQDKLQCACWCNGWAEIYVRRPTGDMSWVMRIQNQNSSLDMSDVPTIFLPSLIKRDSSGAAFLGQPDKIGIDESAMPPTDENPSSNVPTTQPVLSEPVNIPASPVRRSPSRQSSRDSLDEEEEEEGDPETEIDDGSGRARNPVRRSNSSPEMSAGWRNPFLSSSAADREKMEKMTKPSYSKDLRANCEAIPEEIAGLGTTPPSTSPIVPRFPINEASQKTLPQTSAVTISDNDVRSSPVPIGSQLTIASNVSSNALTVISNPTTVSSPLVNSSKAEASSQPASAAGAGGIHSTPPLLLPSTLATKPPLSPTQTRHANDPESKSKTANTASPGVAAKEKVLTSGRLSSGSGSSSVGGSTSSLDSKANTDQLQLQLDRRVQQTSAPASPTTSHAHHLSASAERINRDDGSLRQDPAALPPLSFKRDRGHTISVMSPVRKPKLDLDAKRNKANANSPRTKENSQRSSVNPNLIFLQLFHSSYFGNTTEKPLLVSNSAMLQRSIKVLDLTPPYETHQVGVLYVSSGQVNNEQEILRNTTGSLRYTEFLQRLGSLISLEDPDPHLFLGGLDPNIDGKFAYFWQDDVTQVLFHVATLMPTKDKDPSCNDKKRHIGNNYVTIVFNESGEDFSIQTIKGQFSYACVEIQPLDHGSNQVTLRTRDELAELGLTGEPRVVSDLNLGILARQLALHANLASKSLRGKCSGNIYASNWLERLRAIKRMRAKILQNLSDENSGSANPTNGTSSSVESSSRVHRTLPDDFTDYT</sequence>
<dbReference type="GO" id="GO:0005634">
    <property type="term" value="C:nucleus"/>
    <property type="evidence" value="ECO:0007669"/>
    <property type="project" value="InterPro"/>
</dbReference>
<dbReference type="InterPro" id="IPR027107">
    <property type="entry name" value="Tuberin/Ral-act_asu"/>
</dbReference>
<accession>A0A6P8Z9X0</accession>
<dbReference type="FunFam" id="3.40.50.11210:FF:000001">
    <property type="entry name" value="Ral GTPase-activating protein subunit alpha-1 isoform 1"/>
    <property type="match status" value="1"/>
</dbReference>
<dbReference type="GO" id="GO:0051056">
    <property type="term" value="P:regulation of small GTPase mediated signal transduction"/>
    <property type="evidence" value="ECO:0007669"/>
    <property type="project" value="InterPro"/>
</dbReference>
<dbReference type="GO" id="GO:0032007">
    <property type="term" value="P:negative regulation of TOR signaling"/>
    <property type="evidence" value="ECO:0007669"/>
    <property type="project" value="InterPro"/>
</dbReference>
<evidence type="ECO:0000313" key="6">
    <source>
        <dbReference type="RefSeq" id="XP_034247465.1"/>
    </source>
</evidence>
<feature type="compositionally biased region" description="Low complexity" evidence="2">
    <location>
        <begin position="1075"/>
        <end position="1088"/>
    </location>
</feature>
<feature type="compositionally biased region" description="Low complexity" evidence="2">
    <location>
        <begin position="1526"/>
        <end position="1546"/>
    </location>
</feature>
<dbReference type="CTD" id="109822"/>
<dbReference type="PRINTS" id="PR01431">
    <property type="entry name" value="TUBERIN"/>
</dbReference>
<dbReference type="Pfam" id="PF02145">
    <property type="entry name" value="Rap_GAP"/>
    <property type="match status" value="1"/>
</dbReference>
<feature type="compositionally biased region" description="Polar residues" evidence="2">
    <location>
        <begin position="1267"/>
        <end position="1279"/>
    </location>
</feature>
<dbReference type="Pfam" id="PF11864">
    <property type="entry name" value="DUF3384"/>
    <property type="match status" value="1"/>
</dbReference>
<keyword evidence="1" id="KW-0343">GTPase activation</keyword>
<dbReference type="InterPro" id="IPR024584">
    <property type="entry name" value="Tuberin_N"/>
</dbReference>
<feature type="region of interest" description="Disordered" evidence="2">
    <location>
        <begin position="1250"/>
        <end position="1369"/>
    </location>
</feature>
<dbReference type="KEGG" id="tpal:117649120"/>